<dbReference type="InterPro" id="IPR001647">
    <property type="entry name" value="HTH_TetR"/>
</dbReference>
<protein>
    <submittedName>
        <fullName evidence="5">Putative transcriptional regulator, TetR family protein</fullName>
    </submittedName>
</protein>
<dbReference type="Gene3D" id="1.10.357.10">
    <property type="entry name" value="Tetracycline Repressor, domain 2"/>
    <property type="match status" value="1"/>
</dbReference>
<feature type="region of interest" description="Disordered" evidence="3">
    <location>
        <begin position="1"/>
        <end position="23"/>
    </location>
</feature>
<dbReference type="InterPro" id="IPR041678">
    <property type="entry name" value="TetR_C_16"/>
</dbReference>
<evidence type="ECO:0000256" key="1">
    <source>
        <dbReference type="ARBA" id="ARBA00023125"/>
    </source>
</evidence>
<evidence type="ECO:0000313" key="6">
    <source>
        <dbReference type="Proteomes" id="UP000321720"/>
    </source>
</evidence>
<evidence type="ECO:0000313" key="5">
    <source>
        <dbReference type="EMBL" id="GEL93728.1"/>
    </source>
</evidence>
<evidence type="ECO:0000256" key="2">
    <source>
        <dbReference type="PROSITE-ProRule" id="PRU00335"/>
    </source>
</evidence>
<dbReference type="SUPFAM" id="SSF46689">
    <property type="entry name" value="Homeodomain-like"/>
    <property type="match status" value="1"/>
</dbReference>
<sequence>MPVKDGGAAPGRPRRGRRPGPSTTRADILAAARRQFAARGLERTSLRRVAADAGVDPKLVGHWFGTKEELFRASVVLPFDPAQVVEQIGHGPRDEVGLRVAGVVGALLSDETARGPALAIIRTVAGDRAAVPVLRGLLVTELLEPVAHALGADEPELRAALAGSQIVGLVFLRHVVEIDPLARETPERLVAILAAVVQHHLTAPLPALVGDDLDATST</sequence>
<dbReference type="InterPro" id="IPR009057">
    <property type="entry name" value="Homeodomain-like_sf"/>
</dbReference>
<organism evidence="5 6">
    <name type="scientific">Cellulomonas composti</name>
    <dbReference type="NCBI Taxonomy" id="266130"/>
    <lineage>
        <taxon>Bacteria</taxon>
        <taxon>Bacillati</taxon>
        <taxon>Actinomycetota</taxon>
        <taxon>Actinomycetes</taxon>
        <taxon>Micrococcales</taxon>
        <taxon>Cellulomonadaceae</taxon>
        <taxon>Cellulomonas</taxon>
    </lineage>
</organism>
<dbReference type="InterPro" id="IPR036271">
    <property type="entry name" value="Tet_transcr_reg_TetR-rel_C_sf"/>
</dbReference>
<reference evidence="5 6" key="1">
    <citation type="submission" date="2019-07" db="EMBL/GenBank/DDBJ databases">
        <title>Whole genome shotgun sequence of Cellulomonas composti NBRC 100758.</title>
        <authorList>
            <person name="Hosoyama A."/>
            <person name="Uohara A."/>
            <person name="Ohji S."/>
            <person name="Ichikawa N."/>
        </authorList>
    </citation>
    <scope>NUCLEOTIDE SEQUENCE [LARGE SCALE GENOMIC DNA]</scope>
    <source>
        <strain evidence="5 6">NBRC 100758</strain>
    </source>
</reference>
<dbReference type="PANTHER" id="PTHR30055">
    <property type="entry name" value="HTH-TYPE TRANSCRIPTIONAL REGULATOR RUTR"/>
    <property type="match status" value="1"/>
</dbReference>
<dbReference type="GO" id="GO:0000976">
    <property type="term" value="F:transcription cis-regulatory region binding"/>
    <property type="evidence" value="ECO:0007669"/>
    <property type="project" value="TreeGrafter"/>
</dbReference>
<gene>
    <name evidence="5" type="ORF">CCO02nite_03860</name>
</gene>
<dbReference type="Proteomes" id="UP000321720">
    <property type="component" value="Unassembled WGS sequence"/>
</dbReference>
<dbReference type="SUPFAM" id="SSF48498">
    <property type="entry name" value="Tetracyclin repressor-like, C-terminal domain"/>
    <property type="match status" value="1"/>
</dbReference>
<accession>A0A511J6W8</accession>
<feature type="compositionally biased region" description="Low complexity" evidence="3">
    <location>
        <begin position="1"/>
        <end position="11"/>
    </location>
</feature>
<dbReference type="Pfam" id="PF17920">
    <property type="entry name" value="TetR_C_16"/>
    <property type="match status" value="1"/>
</dbReference>
<dbReference type="PANTHER" id="PTHR30055:SF235">
    <property type="entry name" value="TRANSCRIPTIONAL REGULATORY PROTEIN"/>
    <property type="match status" value="1"/>
</dbReference>
<dbReference type="Gene3D" id="1.10.10.60">
    <property type="entry name" value="Homeodomain-like"/>
    <property type="match status" value="1"/>
</dbReference>
<dbReference type="GO" id="GO:0003700">
    <property type="term" value="F:DNA-binding transcription factor activity"/>
    <property type="evidence" value="ECO:0007669"/>
    <property type="project" value="TreeGrafter"/>
</dbReference>
<feature type="DNA-binding region" description="H-T-H motif" evidence="2">
    <location>
        <begin position="45"/>
        <end position="64"/>
    </location>
</feature>
<dbReference type="RefSeq" id="WP_146841322.1">
    <property type="nucleotide sequence ID" value="NZ_BJWG01000001.1"/>
</dbReference>
<comment type="caution">
    <text evidence="5">The sequence shown here is derived from an EMBL/GenBank/DDBJ whole genome shotgun (WGS) entry which is preliminary data.</text>
</comment>
<feature type="domain" description="HTH tetR-type" evidence="4">
    <location>
        <begin position="22"/>
        <end position="82"/>
    </location>
</feature>
<name>A0A511J6W8_9CELL</name>
<dbReference type="Pfam" id="PF00440">
    <property type="entry name" value="TetR_N"/>
    <property type="match status" value="1"/>
</dbReference>
<dbReference type="EMBL" id="BJWG01000001">
    <property type="protein sequence ID" value="GEL93728.1"/>
    <property type="molecule type" value="Genomic_DNA"/>
</dbReference>
<proteinExistence type="predicted"/>
<dbReference type="PROSITE" id="PS50977">
    <property type="entry name" value="HTH_TETR_2"/>
    <property type="match status" value="1"/>
</dbReference>
<dbReference type="InterPro" id="IPR050109">
    <property type="entry name" value="HTH-type_TetR-like_transc_reg"/>
</dbReference>
<keyword evidence="6" id="KW-1185">Reference proteome</keyword>
<evidence type="ECO:0000259" key="4">
    <source>
        <dbReference type="PROSITE" id="PS50977"/>
    </source>
</evidence>
<dbReference type="OrthoDB" id="3210235at2"/>
<keyword evidence="1 2" id="KW-0238">DNA-binding</keyword>
<dbReference type="AlphaFoldDB" id="A0A511J6W8"/>
<evidence type="ECO:0000256" key="3">
    <source>
        <dbReference type="SAM" id="MobiDB-lite"/>
    </source>
</evidence>